<dbReference type="PANTHER" id="PTHR45138">
    <property type="entry name" value="REGULATORY COMPONENTS OF SENSORY TRANSDUCTION SYSTEM"/>
    <property type="match status" value="1"/>
</dbReference>
<keyword evidence="6" id="KW-1185">Reference proteome</keyword>
<dbReference type="InterPro" id="IPR050469">
    <property type="entry name" value="Diguanylate_Cyclase"/>
</dbReference>
<dbReference type="CDD" id="cd01949">
    <property type="entry name" value="GGDEF"/>
    <property type="match status" value="1"/>
</dbReference>
<dbReference type="AlphaFoldDB" id="A0A840MK89"/>
<evidence type="ECO:0000313" key="5">
    <source>
        <dbReference type="EMBL" id="MBB5019604.1"/>
    </source>
</evidence>
<organism evidence="5 6">
    <name type="scientific">Chitinivorax tropicus</name>
    <dbReference type="NCBI Taxonomy" id="714531"/>
    <lineage>
        <taxon>Bacteria</taxon>
        <taxon>Pseudomonadati</taxon>
        <taxon>Pseudomonadota</taxon>
        <taxon>Betaproteobacteria</taxon>
        <taxon>Chitinivorax</taxon>
    </lineage>
</organism>
<dbReference type="GO" id="GO:0052621">
    <property type="term" value="F:diguanylate cyclase activity"/>
    <property type="evidence" value="ECO:0007669"/>
    <property type="project" value="UniProtKB-EC"/>
</dbReference>
<name>A0A840MK89_9PROT</name>
<comment type="caution">
    <text evidence="5">The sequence shown here is derived from an EMBL/GenBank/DDBJ whole genome shotgun (WGS) entry which is preliminary data.</text>
</comment>
<feature type="coiled-coil region" evidence="3">
    <location>
        <begin position="361"/>
        <end position="426"/>
    </location>
</feature>
<dbReference type="NCBIfam" id="TIGR00254">
    <property type="entry name" value="GGDEF"/>
    <property type="match status" value="1"/>
</dbReference>
<keyword evidence="3" id="KW-0175">Coiled coil</keyword>
<evidence type="ECO:0000256" key="1">
    <source>
        <dbReference type="ARBA" id="ARBA00012528"/>
    </source>
</evidence>
<dbReference type="InterPro" id="IPR011990">
    <property type="entry name" value="TPR-like_helical_dom_sf"/>
</dbReference>
<dbReference type="EMBL" id="JACHHY010000018">
    <property type="protein sequence ID" value="MBB5019604.1"/>
    <property type="molecule type" value="Genomic_DNA"/>
</dbReference>
<evidence type="ECO:0000313" key="6">
    <source>
        <dbReference type="Proteomes" id="UP000575898"/>
    </source>
</evidence>
<dbReference type="Pfam" id="PF00990">
    <property type="entry name" value="GGDEF"/>
    <property type="match status" value="1"/>
</dbReference>
<evidence type="ECO:0000256" key="2">
    <source>
        <dbReference type="ARBA" id="ARBA00034247"/>
    </source>
</evidence>
<comment type="catalytic activity">
    <reaction evidence="2">
        <text>2 GTP = 3',3'-c-di-GMP + 2 diphosphate</text>
        <dbReference type="Rhea" id="RHEA:24898"/>
        <dbReference type="ChEBI" id="CHEBI:33019"/>
        <dbReference type="ChEBI" id="CHEBI:37565"/>
        <dbReference type="ChEBI" id="CHEBI:58805"/>
        <dbReference type="EC" id="2.7.7.65"/>
    </reaction>
</comment>
<dbReference type="SUPFAM" id="SSF55073">
    <property type="entry name" value="Nucleotide cyclase"/>
    <property type="match status" value="1"/>
</dbReference>
<dbReference type="FunFam" id="3.30.70.270:FF:000001">
    <property type="entry name" value="Diguanylate cyclase domain protein"/>
    <property type="match status" value="1"/>
</dbReference>
<reference evidence="5 6" key="1">
    <citation type="submission" date="2020-08" db="EMBL/GenBank/DDBJ databases">
        <title>Genomic Encyclopedia of Type Strains, Phase IV (KMG-IV): sequencing the most valuable type-strain genomes for metagenomic binning, comparative biology and taxonomic classification.</title>
        <authorList>
            <person name="Goeker M."/>
        </authorList>
    </citation>
    <scope>NUCLEOTIDE SEQUENCE [LARGE SCALE GENOMIC DNA]</scope>
    <source>
        <strain evidence="5 6">DSM 27165</strain>
    </source>
</reference>
<dbReference type="GO" id="GO:1902201">
    <property type="term" value="P:negative regulation of bacterial-type flagellum-dependent cell motility"/>
    <property type="evidence" value="ECO:0007669"/>
    <property type="project" value="TreeGrafter"/>
</dbReference>
<dbReference type="GO" id="GO:0005886">
    <property type="term" value="C:plasma membrane"/>
    <property type="evidence" value="ECO:0007669"/>
    <property type="project" value="TreeGrafter"/>
</dbReference>
<dbReference type="InterPro" id="IPR029787">
    <property type="entry name" value="Nucleotide_cyclase"/>
</dbReference>
<protein>
    <recommendedName>
        <fullName evidence="1">diguanylate cyclase</fullName>
        <ecNumber evidence="1">2.7.7.65</ecNumber>
    </recommendedName>
</protein>
<dbReference type="InterPro" id="IPR043128">
    <property type="entry name" value="Rev_trsase/Diguanyl_cyclase"/>
</dbReference>
<gene>
    <name evidence="5" type="ORF">HNQ59_002906</name>
</gene>
<evidence type="ECO:0000259" key="4">
    <source>
        <dbReference type="PROSITE" id="PS50887"/>
    </source>
</evidence>
<evidence type="ECO:0000256" key="3">
    <source>
        <dbReference type="SAM" id="Coils"/>
    </source>
</evidence>
<dbReference type="InterPro" id="IPR000160">
    <property type="entry name" value="GGDEF_dom"/>
</dbReference>
<dbReference type="Gene3D" id="1.25.40.10">
    <property type="entry name" value="Tetratricopeptide repeat domain"/>
    <property type="match status" value="2"/>
</dbReference>
<feature type="domain" description="GGDEF" evidence="4">
    <location>
        <begin position="457"/>
        <end position="591"/>
    </location>
</feature>
<dbReference type="EC" id="2.7.7.65" evidence="1"/>
<dbReference type="SUPFAM" id="SSF48452">
    <property type="entry name" value="TPR-like"/>
    <property type="match status" value="2"/>
</dbReference>
<dbReference type="RefSeq" id="WP_184040729.1">
    <property type="nucleotide sequence ID" value="NZ_JACHHY010000018.1"/>
</dbReference>
<proteinExistence type="predicted"/>
<dbReference type="PROSITE" id="PS50887">
    <property type="entry name" value="GGDEF"/>
    <property type="match status" value="1"/>
</dbReference>
<dbReference type="SMART" id="SM00267">
    <property type="entry name" value="GGDEF"/>
    <property type="match status" value="1"/>
</dbReference>
<dbReference type="PANTHER" id="PTHR45138:SF9">
    <property type="entry name" value="DIGUANYLATE CYCLASE DGCM-RELATED"/>
    <property type="match status" value="1"/>
</dbReference>
<dbReference type="GO" id="GO:0043709">
    <property type="term" value="P:cell adhesion involved in single-species biofilm formation"/>
    <property type="evidence" value="ECO:0007669"/>
    <property type="project" value="TreeGrafter"/>
</dbReference>
<dbReference type="Proteomes" id="UP000575898">
    <property type="component" value="Unassembled WGS sequence"/>
</dbReference>
<sequence length="613" mass="67814">MASVSDIALLNLEAWQVNYSDPDRSRLLAEQALAMAIAARDLSGQAYANLTLAHCHLRQLNITDSEYFAKATEALQKTLDDPRVSALLTFWRGVKFSKAEEYDLALACYQSVLEPHHPALMPIDLMRIYNALGVVHLRKGEDLAAMRCLYRALSIGQTQGAAPERAMLLSNIGYMQLCAGNPHESLHLQREACELLQLDIHPFLAPLVAANLALAYLAVGNAEGAFEAIRPLLAVTLPSGINAAILAFYHVVAAHTFAERCELDPARRHLQRAWQLIDQKDEPDIELHCCWVQSLLCRAEGDFAEATHQLKVALQHSSKIKERFYAERITLELAHSQAREGYFEQAFRSLLSHHDMLEQTLRTAERAKLQTLQTLHELERAESQRDDALEAVERADATNRELLRLNQELEHRMAEIELLQQALREQALRDPLTGLHNRRHLQEELPVAMGLAERQGHAVCIALIDVDHFKAINDGYGHTMGDEVLVMLGQILKASVRGSDFACRYGGEEFCIVFQGAQAADAAQRLVDILAMVRSAKVQCDGKSLSGVGFSAGVAEFPAHGSTQHQLLSHADAALYQAKQAGRGRVVVWGAEGCMSSPSVPDMAETTLGLDQV</sequence>
<dbReference type="Gene3D" id="3.30.70.270">
    <property type="match status" value="1"/>
</dbReference>
<accession>A0A840MK89</accession>